<evidence type="ECO:0000259" key="4">
    <source>
        <dbReference type="Pfam" id="PF07804"/>
    </source>
</evidence>
<dbReference type="PANTHER" id="PTHR37419:SF8">
    <property type="entry name" value="TOXIN YJJJ"/>
    <property type="match status" value="1"/>
</dbReference>
<dbReference type="OrthoDB" id="8555656at2"/>
<evidence type="ECO:0000313" key="5">
    <source>
        <dbReference type="EMBL" id="RUO76858.1"/>
    </source>
</evidence>
<dbReference type="InterPro" id="IPR052028">
    <property type="entry name" value="HipA_Ser/Thr_kinase"/>
</dbReference>
<feature type="domain" description="HipA-like C-terminal" evidence="4">
    <location>
        <begin position="205"/>
        <end position="376"/>
    </location>
</feature>
<dbReference type="Gene3D" id="1.10.10.10">
    <property type="entry name" value="Winged helix-like DNA-binding domain superfamily/Winged helix DNA-binding domain"/>
    <property type="match status" value="1"/>
</dbReference>
<dbReference type="Pfam" id="PF07804">
    <property type="entry name" value="HipA_C"/>
    <property type="match status" value="1"/>
</dbReference>
<dbReference type="RefSeq" id="WP_126827888.1">
    <property type="nucleotide sequence ID" value="NZ_PIQG01000003.1"/>
</dbReference>
<dbReference type="Gene3D" id="1.10.1070.20">
    <property type="match status" value="1"/>
</dbReference>
<keyword evidence="2" id="KW-0808">Transferase</keyword>
<comment type="similarity">
    <text evidence="1">Belongs to the HipA Ser/Thr kinase family.</text>
</comment>
<keyword evidence="3" id="KW-0418">Kinase</keyword>
<comment type="caution">
    <text evidence="5">The sequence shown here is derived from an EMBL/GenBank/DDBJ whole genome shotgun (WGS) entry which is preliminary data.</text>
</comment>
<dbReference type="InterPro" id="IPR036388">
    <property type="entry name" value="WH-like_DNA-bd_sf"/>
</dbReference>
<dbReference type="InterPro" id="IPR011991">
    <property type="entry name" value="ArsR-like_HTH"/>
</dbReference>
<accession>A0A432ZFW7</accession>
<dbReference type="SUPFAM" id="SSF46785">
    <property type="entry name" value="Winged helix' DNA-binding domain"/>
    <property type="match status" value="1"/>
</dbReference>
<dbReference type="GO" id="GO:0004674">
    <property type="term" value="F:protein serine/threonine kinase activity"/>
    <property type="evidence" value="ECO:0007669"/>
    <property type="project" value="TreeGrafter"/>
</dbReference>
<name>A0A432ZFW7_9GAMM</name>
<dbReference type="PANTHER" id="PTHR37419">
    <property type="entry name" value="SERINE/THREONINE-PROTEIN KINASE TOXIN HIPA"/>
    <property type="match status" value="1"/>
</dbReference>
<dbReference type="InterPro" id="IPR036390">
    <property type="entry name" value="WH_DNA-bd_sf"/>
</dbReference>
<evidence type="ECO:0000256" key="3">
    <source>
        <dbReference type="ARBA" id="ARBA00022777"/>
    </source>
</evidence>
<reference evidence="5 6" key="1">
    <citation type="journal article" date="2011" name="Front. Microbiol.">
        <title>Genomic signatures of strain selection and enhancement in Bacillus atrophaeus var. globigii, a historical biowarfare simulant.</title>
        <authorList>
            <person name="Gibbons H.S."/>
            <person name="Broomall S.M."/>
            <person name="McNew L.A."/>
            <person name="Daligault H."/>
            <person name="Chapman C."/>
            <person name="Bruce D."/>
            <person name="Karavis M."/>
            <person name="Krepps M."/>
            <person name="McGregor P.A."/>
            <person name="Hong C."/>
            <person name="Park K.H."/>
            <person name="Akmal A."/>
            <person name="Feldman A."/>
            <person name="Lin J.S."/>
            <person name="Chang W.E."/>
            <person name="Higgs B.W."/>
            <person name="Demirev P."/>
            <person name="Lindquist J."/>
            <person name="Liem A."/>
            <person name="Fochler E."/>
            <person name="Read T.D."/>
            <person name="Tapia R."/>
            <person name="Johnson S."/>
            <person name="Bishop-Lilly K.A."/>
            <person name="Detter C."/>
            <person name="Han C."/>
            <person name="Sozhamannan S."/>
            <person name="Rosenzweig C.N."/>
            <person name="Skowronski E.W."/>
        </authorList>
    </citation>
    <scope>NUCLEOTIDE SEQUENCE [LARGE SCALE GENOMIC DNA]</scope>
    <source>
        <strain evidence="5 6">PIT1</strain>
    </source>
</reference>
<gene>
    <name evidence="5" type="ORF">CWI83_06815</name>
</gene>
<evidence type="ECO:0000256" key="1">
    <source>
        <dbReference type="ARBA" id="ARBA00010164"/>
    </source>
</evidence>
<sequence length="446" mass="50648">MRRKLLQFLSLQPASASQLASELEESRATLTRHLKAMTGEVIQVGRHRGAKWFRLRYSSNNGAGGWPIYRVSADGEVEHFADIYAVYPDDNYLVNYLIDYPDDYLIFDSLPWWMTDMRPQGFLGRKLAESQQVRAFQLDLDPDRWSEDQVLRVLTNIPHDTVGNLLLGDRAYQHWLHTEARSYQRSDLEQLVYDVVHGESWHSTPGGEHAKLSITLEGVPSIIKFSAPLDGNQTATRWADLLHCEALASEVLNQFEGNLAARNISFVEQNRAYLMSQRFDRIGSLGRIGVVSLKALDAEFCGLGRADYPQLLEALTYSSGTLTEQAYRKGMIAFTFGTLIGNNDMHFGNLSALHEGSRPLELAPIYDCLPMAYAPRRDGSLLNEPLVFDIAAPRVTRMYWQVGYELAQEFWQAVIKHPQISDDFKALARQNHERVLALKPIIERMA</sequence>
<dbReference type="Proteomes" id="UP000288279">
    <property type="component" value="Unassembled WGS sequence"/>
</dbReference>
<keyword evidence="6" id="KW-1185">Reference proteome</keyword>
<dbReference type="AlphaFoldDB" id="A0A432ZFW7"/>
<dbReference type="EMBL" id="PIQG01000003">
    <property type="protein sequence ID" value="RUO76858.1"/>
    <property type="molecule type" value="Genomic_DNA"/>
</dbReference>
<dbReference type="GO" id="GO:0006355">
    <property type="term" value="P:regulation of DNA-templated transcription"/>
    <property type="evidence" value="ECO:0007669"/>
    <property type="project" value="UniProtKB-ARBA"/>
</dbReference>
<protein>
    <submittedName>
        <fullName evidence="5">Transcriptional regulator</fullName>
    </submittedName>
</protein>
<organism evidence="5 6">
    <name type="scientific">Pseudidiomarina taiwanensis</name>
    <dbReference type="NCBI Taxonomy" id="337250"/>
    <lineage>
        <taxon>Bacteria</taxon>
        <taxon>Pseudomonadati</taxon>
        <taxon>Pseudomonadota</taxon>
        <taxon>Gammaproteobacteria</taxon>
        <taxon>Alteromonadales</taxon>
        <taxon>Idiomarinaceae</taxon>
        <taxon>Pseudidiomarina</taxon>
    </lineage>
</organism>
<dbReference type="CDD" id="cd00090">
    <property type="entry name" value="HTH_ARSR"/>
    <property type="match status" value="1"/>
</dbReference>
<dbReference type="Pfam" id="PF12840">
    <property type="entry name" value="HTH_20"/>
    <property type="match status" value="1"/>
</dbReference>
<dbReference type="GO" id="GO:0005829">
    <property type="term" value="C:cytosol"/>
    <property type="evidence" value="ECO:0007669"/>
    <property type="project" value="TreeGrafter"/>
</dbReference>
<proteinExistence type="inferred from homology"/>
<dbReference type="InterPro" id="IPR012893">
    <property type="entry name" value="HipA-like_C"/>
</dbReference>
<evidence type="ECO:0000313" key="6">
    <source>
        <dbReference type="Proteomes" id="UP000288279"/>
    </source>
</evidence>
<evidence type="ECO:0000256" key="2">
    <source>
        <dbReference type="ARBA" id="ARBA00022679"/>
    </source>
</evidence>